<reference evidence="1" key="1">
    <citation type="submission" date="2018-05" db="EMBL/GenBank/DDBJ databases">
        <authorList>
            <person name="Lanie J.A."/>
            <person name="Ng W.-L."/>
            <person name="Kazmierczak K.M."/>
            <person name="Andrzejewski T.M."/>
            <person name="Davidsen T.M."/>
            <person name="Wayne K.J."/>
            <person name="Tettelin H."/>
            <person name="Glass J.I."/>
            <person name="Rusch D."/>
            <person name="Podicherti R."/>
            <person name="Tsui H.-C.T."/>
            <person name="Winkler M.E."/>
        </authorList>
    </citation>
    <scope>NUCLEOTIDE SEQUENCE</scope>
</reference>
<organism evidence="1">
    <name type="scientific">marine metagenome</name>
    <dbReference type="NCBI Taxonomy" id="408172"/>
    <lineage>
        <taxon>unclassified sequences</taxon>
        <taxon>metagenomes</taxon>
        <taxon>ecological metagenomes</taxon>
    </lineage>
</organism>
<proteinExistence type="predicted"/>
<sequence length="210" mass="24215">VTGLVYVWLLMATYSLAATDNEVVSDKRPEKYDWTVIFYTAKLSRNDIGDMMMLKPELTNNNIYVAALTQRLNTFYKDVDLEVEGQVALHQLPCLVQFAQSFYADLLCKNGGPAHVERNWELNMPISLRWNHFPWDSTIETSVAAGVGFSYANELPEFEIELHGRTKNILFYSMVEMDFSMPNHPDWVVVTRIHHRSSMSRVFNNNIVDV</sequence>
<dbReference type="EMBL" id="UINC01188923">
    <property type="protein sequence ID" value="SVE02370.1"/>
    <property type="molecule type" value="Genomic_DNA"/>
</dbReference>
<gene>
    <name evidence="1" type="ORF">METZ01_LOCUS455224</name>
</gene>
<evidence type="ECO:0000313" key="1">
    <source>
        <dbReference type="EMBL" id="SVE02370.1"/>
    </source>
</evidence>
<feature type="non-terminal residue" evidence="1">
    <location>
        <position position="210"/>
    </location>
</feature>
<protein>
    <submittedName>
        <fullName evidence="1">Uncharacterized protein</fullName>
    </submittedName>
</protein>
<accession>A0A383A470</accession>
<feature type="non-terminal residue" evidence="1">
    <location>
        <position position="1"/>
    </location>
</feature>
<dbReference type="AlphaFoldDB" id="A0A383A470"/>
<name>A0A383A470_9ZZZZ</name>